<dbReference type="InterPro" id="IPR018287">
    <property type="entry name" value="Hap4_TF_heteromerisation"/>
</dbReference>
<dbReference type="InterPro" id="IPR046347">
    <property type="entry name" value="bZIP_sf"/>
</dbReference>
<evidence type="ECO:0000313" key="7">
    <source>
        <dbReference type="Proteomes" id="UP001278766"/>
    </source>
</evidence>
<dbReference type="SMART" id="SM00338">
    <property type="entry name" value="BRLZ"/>
    <property type="match status" value="1"/>
</dbReference>
<dbReference type="SUPFAM" id="SSF57959">
    <property type="entry name" value="Leucine zipper domain"/>
    <property type="match status" value="1"/>
</dbReference>
<evidence type="ECO:0000313" key="6">
    <source>
        <dbReference type="EMBL" id="KAK3297364.1"/>
    </source>
</evidence>
<comment type="caution">
    <text evidence="6">The sequence shown here is derived from an EMBL/GenBank/DDBJ whole genome shotgun (WGS) entry which is preliminary data.</text>
</comment>
<dbReference type="PANTHER" id="PTHR40621">
    <property type="entry name" value="TRANSCRIPTION FACTOR KAPC-RELATED"/>
    <property type="match status" value="1"/>
</dbReference>
<dbReference type="GO" id="GO:0001228">
    <property type="term" value="F:DNA-binding transcription activator activity, RNA polymerase II-specific"/>
    <property type="evidence" value="ECO:0007669"/>
    <property type="project" value="TreeGrafter"/>
</dbReference>
<feature type="region of interest" description="Disordered" evidence="4">
    <location>
        <begin position="330"/>
        <end position="355"/>
    </location>
</feature>
<dbReference type="EMBL" id="JAUEPN010000003">
    <property type="protein sequence ID" value="KAK3297364.1"/>
    <property type="molecule type" value="Genomic_DNA"/>
</dbReference>
<evidence type="ECO:0000256" key="1">
    <source>
        <dbReference type="ARBA" id="ARBA00004123"/>
    </source>
</evidence>
<organism evidence="6 7">
    <name type="scientific">Chaetomium fimeti</name>
    <dbReference type="NCBI Taxonomy" id="1854472"/>
    <lineage>
        <taxon>Eukaryota</taxon>
        <taxon>Fungi</taxon>
        <taxon>Dikarya</taxon>
        <taxon>Ascomycota</taxon>
        <taxon>Pezizomycotina</taxon>
        <taxon>Sordariomycetes</taxon>
        <taxon>Sordariomycetidae</taxon>
        <taxon>Sordariales</taxon>
        <taxon>Chaetomiaceae</taxon>
        <taxon>Chaetomium</taxon>
    </lineage>
</organism>
<dbReference type="PANTHER" id="PTHR40621:SF7">
    <property type="entry name" value="BZIP DOMAIN-CONTAINING PROTEIN"/>
    <property type="match status" value="1"/>
</dbReference>
<feature type="region of interest" description="Disordered" evidence="4">
    <location>
        <begin position="1"/>
        <end position="20"/>
    </location>
</feature>
<feature type="compositionally biased region" description="Polar residues" evidence="4">
    <location>
        <begin position="90"/>
        <end position="99"/>
    </location>
</feature>
<comment type="subcellular location">
    <subcellularLocation>
        <location evidence="1">Nucleus</location>
    </subcellularLocation>
</comment>
<dbReference type="PROSITE" id="PS00036">
    <property type="entry name" value="BZIP_BASIC"/>
    <property type="match status" value="1"/>
</dbReference>
<evidence type="ECO:0000259" key="5">
    <source>
        <dbReference type="PROSITE" id="PS00036"/>
    </source>
</evidence>
<dbReference type="Proteomes" id="UP001278766">
    <property type="component" value="Unassembled WGS sequence"/>
</dbReference>
<keyword evidence="2" id="KW-0539">Nucleus</keyword>
<sequence length="660" mass="68875">MAAITTEPNPGLAPGNADAGSLRTLSITTAVNHSSSNAVSSPASAASPSNVSTPTSSSSTAPPIAIRPSTSNTSSSVSSSMGMNGRAKSIVTSPASMSQPKAMCMTSKEWVIPPRPKPGRKPATDTPPTKRKAQNRAAQRAFRERRAARVGELEEQMEEERAIHEQTVRELQDRINHLETETQTLQSRCQWLESMLQKSRQGRGSMTGSWDDQPGGASNDISVTGQMQARGGPSHNMRPLQPAPSRNVTTRPVPVAEPRPQAQPFSISQIVSPPDEAPSVGLTCGGCQSTGSCTCEEEVLGTANIPMGCGRCSLGTRCECLEESLGLSMANPDLKRPLPPSSPPSTSPEDKRQRSDAGIVMETDFTAVFASQGSREPAQAMFPPPTQSQLQPMASIEPRDSCGFCKDGTYCVCADSMMSPASLPAPAGETAEHTQTHTPPPSDNDVVPMPMEVTATGAIKLPGLRSLQERQTARPTARPGGCGPNGPGTCAQCVADPKSGLFCRSLAANFEKNNPAGGSGGCCGNGGPGGCCKSGPPQPQPQPQPQPAAIAPLPSMALSRRPTTTTTTTAASGANTNSFGLSLSCADAYKTLASHRHFDEAADDIGSWLPKLKALPVPRPGPVGARRGGGGRDARAPIEVEAASIMSVLKDFDVRFGRGE</sequence>
<reference evidence="6" key="1">
    <citation type="journal article" date="2023" name="Mol. Phylogenet. Evol.">
        <title>Genome-scale phylogeny and comparative genomics of the fungal order Sordariales.</title>
        <authorList>
            <person name="Hensen N."/>
            <person name="Bonometti L."/>
            <person name="Westerberg I."/>
            <person name="Brannstrom I.O."/>
            <person name="Guillou S."/>
            <person name="Cros-Aarteil S."/>
            <person name="Calhoun S."/>
            <person name="Haridas S."/>
            <person name="Kuo A."/>
            <person name="Mondo S."/>
            <person name="Pangilinan J."/>
            <person name="Riley R."/>
            <person name="LaButti K."/>
            <person name="Andreopoulos B."/>
            <person name="Lipzen A."/>
            <person name="Chen C."/>
            <person name="Yan M."/>
            <person name="Daum C."/>
            <person name="Ng V."/>
            <person name="Clum A."/>
            <person name="Steindorff A."/>
            <person name="Ohm R.A."/>
            <person name="Martin F."/>
            <person name="Silar P."/>
            <person name="Natvig D.O."/>
            <person name="Lalanne C."/>
            <person name="Gautier V."/>
            <person name="Ament-Velasquez S.L."/>
            <person name="Kruys A."/>
            <person name="Hutchinson M.I."/>
            <person name="Powell A.J."/>
            <person name="Barry K."/>
            <person name="Miller A.N."/>
            <person name="Grigoriev I.V."/>
            <person name="Debuchy R."/>
            <person name="Gladieux P."/>
            <person name="Hiltunen Thoren M."/>
            <person name="Johannesson H."/>
        </authorList>
    </citation>
    <scope>NUCLEOTIDE SEQUENCE</scope>
    <source>
        <strain evidence="6">CBS 168.71</strain>
    </source>
</reference>
<accession>A0AAE0LUJ3</accession>
<evidence type="ECO:0000256" key="2">
    <source>
        <dbReference type="ARBA" id="ARBA00023242"/>
    </source>
</evidence>
<feature type="region of interest" description="Disordered" evidence="4">
    <location>
        <begin position="423"/>
        <end position="446"/>
    </location>
</feature>
<name>A0AAE0LUJ3_9PEZI</name>
<dbReference type="InterPro" id="IPR004827">
    <property type="entry name" value="bZIP"/>
</dbReference>
<keyword evidence="7" id="KW-1185">Reference proteome</keyword>
<protein>
    <recommendedName>
        <fullName evidence="5">BZIP domain-containing protein</fullName>
    </recommendedName>
</protein>
<dbReference type="GO" id="GO:0000976">
    <property type="term" value="F:transcription cis-regulatory region binding"/>
    <property type="evidence" value="ECO:0007669"/>
    <property type="project" value="InterPro"/>
</dbReference>
<reference evidence="6" key="2">
    <citation type="submission" date="2023-06" db="EMBL/GenBank/DDBJ databases">
        <authorList>
            <consortium name="Lawrence Berkeley National Laboratory"/>
            <person name="Haridas S."/>
            <person name="Hensen N."/>
            <person name="Bonometti L."/>
            <person name="Westerberg I."/>
            <person name="Brannstrom I.O."/>
            <person name="Guillou S."/>
            <person name="Cros-Aarteil S."/>
            <person name="Calhoun S."/>
            <person name="Kuo A."/>
            <person name="Mondo S."/>
            <person name="Pangilinan J."/>
            <person name="Riley R."/>
            <person name="Labutti K."/>
            <person name="Andreopoulos B."/>
            <person name="Lipzen A."/>
            <person name="Chen C."/>
            <person name="Yanf M."/>
            <person name="Daum C."/>
            <person name="Ng V."/>
            <person name="Clum A."/>
            <person name="Steindorff A."/>
            <person name="Ohm R."/>
            <person name="Martin F."/>
            <person name="Silar P."/>
            <person name="Natvig D."/>
            <person name="Lalanne C."/>
            <person name="Gautier V."/>
            <person name="Ament-Velasquez S.L."/>
            <person name="Kruys A."/>
            <person name="Hutchinson M.I."/>
            <person name="Powell A.J."/>
            <person name="Barry K."/>
            <person name="Miller A.N."/>
            <person name="Grigoriev I.V."/>
            <person name="Debuchy R."/>
            <person name="Gladieux P."/>
            <person name="Thoren M.H."/>
            <person name="Johannesson H."/>
        </authorList>
    </citation>
    <scope>NUCLEOTIDE SEQUENCE</scope>
    <source>
        <strain evidence="6">CBS 168.71</strain>
    </source>
</reference>
<dbReference type="RefSeq" id="XP_062660878.1">
    <property type="nucleotide sequence ID" value="XM_062800415.1"/>
</dbReference>
<dbReference type="GeneID" id="87837363"/>
<feature type="region of interest" description="Disordered" evidence="4">
    <location>
        <begin position="33"/>
        <end position="139"/>
    </location>
</feature>
<dbReference type="Pfam" id="PF10297">
    <property type="entry name" value="Hap4_Hap_bind"/>
    <property type="match status" value="1"/>
</dbReference>
<gene>
    <name evidence="6" type="ORF">B0H64DRAFT_319043</name>
</gene>
<feature type="region of interest" description="Disordered" evidence="4">
    <location>
        <begin position="372"/>
        <end position="391"/>
    </location>
</feature>
<keyword evidence="3" id="KW-0175">Coiled coil</keyword>
<feature type="compositionally biased region" description="Low complexity" evidence="4">
    <location>
        <begin position="34"/>
        <end position="85"/>
    </location>
</feature>
<feature type="compositionally biased region" description="Pro residues" evidence="4">
    <location>
        <begin position="337"/>
        <end position="346"/>
    </location>
</feature>
<dbReference type="InterPro" id="IPR050936">
    <property type="entry name" value="AP-1-like"/>
</dbReference>
<dbReference type="GO" id="GO:0090575">
    <property type="term" value="C:RNA polymerase II transcription regulator complex"/>
    <property type="evidence" value="ECO:0007669"/>
    <property type="project" value="TreeGrafter"/>
</dbReference>
<feature type="coiled-coil region" evidence="3">
    <location>
        <begin position="150"/>
        <end position="188"/>
    </location>
</feature>
<evidence type="ECO:0000256" key="3">
    <source>
        <dbReference type="SAM" id="Coils"/>
    </source>
</evidence>
<dbReference type="Gene3D" id="1.20.5.170">
    <property type="match status" value="1"/>
</dbReference>
<proteinExistence type="predicted"/>
<dbReference type="AlphaFoldDB" id="A0AAE0LUJ3"/>
<feature type="compositionally biased region" description="Polar residues" evidence="4">
    <location>
        <begin position="198"/>
        <end position="210"/>
    </location>
</feature>
<feature type="region of interest" description="Disordered" evidence="4">
    <location>
        <begin position="198"/>
        <end position="260"/>
    </location>
</feature>
<feature type="domain" description="BZIP" evidence="5">
    <location>
        <begin position="130"/>
        <end position="145"/>
    </location>
</feature>
<evidence type="ECO:0000256" key="4">
    <source>
        <dbReference type="SAM" id="MobiDB-lite"/>
    </source>
</evidence>